<proteinExistence type="predicted"/>
<keyword evidence="2" id="KW-1185">Reference proteome</keyword>
<comment type="caution">
    <text evidence="1">The sequence shown here is derived from an EMBL/GenBank/DDBJ whole genome shotgun (WGS) entry which is preliminary data.</text>
</comment>
<dbReference type="AlphaFoldDB" id="A0A2A2J6B9"/>
<evidence type="ECO:0000313" key="1">
    <source>
        <dbReference type="EMBL" id="PAV57175.1"/>
    </source>
</evidence>
<reference evidence="1 2" key="1">
    <citation type="journal article" date="2017" name="Curr. Biol.">
        <title>Genome architecture and evolution of a unichromosomal asexual nematode.</title>
        <authorList>
            <person name="Fradin H."/>
            <person name="Zegar C."/>
            <person name="Gutwein M."/>
            <person name="Lucas J."/>
            <person name="Kovtun M."/>
            <person name="Corcoran D."/>
            <person name="Baugh L.R."/>
            <person name="Kiontke K."/>
            <person name="Gunsalus K."/>
            <person name="Fitch D.H."/>
            <person name="Piano F."/>
        </authorList>
    </citation>
    <scope>NUCLEOTIDE SEQUENCE [LARGE SCALE GENOMIC DNA]</scope>
    <source>
        <strain evidence="1">PF1309</strain>
    </source>
</reference>
<organism evidence="1 2">
    <name type="scientific">Diploscapter pachys</name>
    <dbReference type="NCBI Taxonomy" id="2018661"/>
    <lineage>
        <taxon>Eukaryota</taxon>
        <taxon>Metazoa</taxon>
        <taxon>Ecdysozoa</taxon>
        <taxon>Nematoda</taxon>
        <taxon>Chromadorea</taxon>
        <taxon>Rhabditida</taxon>
        <taxon>Rhabditina</taxon>
        <taxon>Rhabditomorpha</taxon>
        <taxon>Rhabditoidea</taxon>
        <taxon>Rhabditidae</taxon>
        <taxon>Diploscapter</taxon>
    </lineage>
</organism>
<sequence length="115" mass="12584">MIQLGIKIEVFWSKNSVETSTTQQLVESSSNSRDVKFTTLLPAALLLLLKLQLKSRKKEWKISTRDWSCNKEPKDENGKVPGVVTTTQALTIIPTSTSTSTSVAMASSGNQINDG</sequence>
<protein>
    <submittedName>
        <fullName evidence="1">Uncharacterized protein</fullName>
    </submittedName>
</protein>
<gene>
    <name evidence="1" type="ORF">WR25_14070</name>
</gene>
<dbReference type="EMBL" id="LIAE01010655">
    <property type="protein sequence ID" value="PAV57175.1"/>
    <property type="molecule type" value="Genomic_DNA"/>
</dbReference>
<dbReference type="Proteomes" id="UP000218231">
    <property type="component" value="Unassembled WGS sequence"/>
</dbReference>
<name>A0A2A2J6B9_9BILA</name>
<accession>A0A2A2J6B9</accession>
<evidence type="ECO:0000313" key="2">
    <source>
        <dbReference type="Proteomes" id="UP000218231"/>
    </source>
</evidence>